<proteinExistence type="predicted"/>
<keyword evidence="2" id="KW-1185">Reference proteome</keyword>
<accession>A0A2T0SCC4</accession>
<protein>
    <recommendedName>
        <fullName evidence="3">YtxH-like protein</fullName>
    </recommendedName>
</protein>
<comment type="caution">
    <text evidence="1">The sequence shown here is derived from an EMBL/GenBank/DDBJ whole genome shotgun (WGS) entry which is preliminary data.</text>
</comment>
<sequence>MKRFLAGLITGFVSSLLIVPGSGRANRAQLKADAEKHGNQLKTELHRLIADFGRLVDAARNQFPR</sequence>
<organism evidence="1 2">
    <name type="scientific">Spirosoma oryzae</name>
    <dbReference type="NCBI Taxonomy" id="1469603"/>
    <lineage>
        <taxon>Bacteria</taxon>
        <taxon>Pseudomonadati</taxon>
        <taxon>Bacteroidota</taxon>
        <taxon>Cytophagia</taxon>
        <taxon>Cytophagales</taxon>
        <taxon>Cytophagaceae</taxon>
        <taxon>Spirosoma</taxon>
    </lineage>
</organism>
<dbReference type="Proteomes" id="UP000238375">
    <property type="component" value="Unassembled WGS sequence"/>
</dbReference>
<evidence type="ECO:0000313" key="1">
    <source>
        <dbReference type="EMBL" id="PRY31066.1"/>
    </source>
</evidence>
<dbReference type="EMBL" id="PVTE01000023">
    <property type="protein sequence ID" value="PRY31066.1"/>
    <property type="molecule type" value="Genomic_DNA"/>
</dbReference>
<dbReference type="AlphaFoldDB" id="A0A2T0SCC4"/>
<name>A0A2T0SCC4_9BACT</name>
<evidence type="ECO:0000313" key="2">
    <source>
        <dbReference type="Proteomes" id="UP000238375"/>
    </source>
</evidence>
<gene>
    <name evidence="1" type="ORF">CLV58_12329</name>
</gene>
<dbReference type="RefSeq" id="WP_106139909.1">
    <property type="nucleotide sequence ID" value="NZ_PVTE01000023.1"/>
</dbReference>
<reference evidence="1 2" key="1">
    <citation type="submission" date="2018-03" db="EMBL/GenBank/DDBJ databases">
        <title>Genomic Encyclopedia of Archaeal and Bacterial Type Strains, Phase II (KMG-II): from individual species to whole genera.</title>
        <authorList>
            <person name="Goeker M."/>
        </authorList>
    </citation>
    <scope>NUCLEOTIDE SEQUENCE [LARGE SCALE GENOMIC DNA]</scope>
    <source>
        <strain evidence="1 2">DSM 28354</strain>
    </source>
</reference>
<evidence type="ECO:0008006" key="3">
    <source>
        <dbReference type="Google" id="ProtNLM"/>
    </source>
</evidence>